<feature type="domain" description="Cathepsin propeptide inhibitor" evidence="4">
    <location>
        <begin position="28"/>
        <end position="84"/>
    </location>
</feature>
<keyword evidence="1" id="KW-0865">Zymogen</keyword>
<dbReference type="Proteomes" id="UP000692954">
    <property type="component" value="Unassembled WGS sequence"/>
</dbReference>
<dbReference type="PANTHER" id="PTHR12411">
    <property type="entry name" value="CYSTEINE PROTEASE FAMILY C1-RELATED"/>
    <property type="match status" value="1"/>
</dbReference>
<evidence type="ECO:0000256" key="1">
    <source>
        <dbReference type="ARBA" id="ARBA00023145"/>
    </source>
</evidence>
<protein>
    <recommendedName>
        <fullName evidence="7">Papain family cysteine protease</fullName>
    </recommendedName>
</protein>
<evidence type="ECO:0000259" key="3">
    <source>
        <dbReference type="SMART" id="SM00645"/>
    </source>
</evidence>
<keyword evidence="2" id="KW-0732">Signal</keyword>
<feature type="chain" id="PRO_5035723500" description="Papain family cysteine protease" evidence="2">
    <location>
        <begin position="21"/>
        <end position="310"/>
    </location>
</feature>
<evidence type="ECO:0000256" key="2">
    <source>
        <dbReference type="SAM" id="SignalP"/>
    </source>
</evidence>
<dbReference type="GO" id="GO:0008234">
    <property type="term" value="F:cysteine-type peptidase activity"/>
    <property type="evidence" value="ECO:0007669"/>
    <property type="project" value="InterPro"/>
</dbReference>
<sequence length="310" mass="36008">MRQFLVSALALLITIQYYHLNNESQTDFEKWATKHQKFFSGSEKIFRMEIYNQNKKMIEEHNQREDSSYQMGENKFMVLSSEEFLYLYNQQIGEFFEVKKNDTIPEIKKDILAAVDWRNYSKVKDQGTCNSGYAFSVSNQIEAWFAISKKQYGIMPSVQQIVSCSSLNAGCAGGQNNFAFQYVKEAGLVSTFDFPYDPYFAMCNIPKKPYIFIDDFEWVGLEEKYVKFYLNSQPISTSVNVEKWQFYKSGIFSDCISTRQNHYVLIVGYDSNNNWIIQNSWGEGWGEKGHIRLAPGNTCGILQDNTQIKN</sequence>
<comment type="caution">
    <text evidence="5">The sequence shown here is derived from an EMBL/GenBank/DDBJ whole genome shotgun (WGS) entry which is preliminary data.</text>
</comment>
<dbReference type="InterPro" id="IPR000668">
    <property type="entry name" value="Peptidase_C1A_C"/>
</dbReference>
<feature type="domain" description="Peptidase C1A papain C-terminal" evidence="3">
    <location>
        <begin position="111"/>
        <end position="309"/>
    </location>
</feature>
<dbReference type="AlphaFoldDB" id="A0A8S1RLI5"/>
<evidence type="ECO:0008006" key="7">
    <source>
        <dbReference type="Google" id="ProtNLM"/>
    </source>
</evidence>
<organism evidence="5 6">
    <name type="scientific">Paramecium sonneborni</name>
    <dbReference type="NCBI Taxonomy" id="65129"/>
    <lineage>
        <taxon>Eukaryota</taxon>
        <taxon>Sar</taxon>
        <taxon>Alveolata</taxon>
        <taxon>Ciliophora</taxon>
        <taxon>Intramacronucleata</taxon>
        <taxon>Oligohymenophorea</taxon>
        <taxon>Peniculida</taxon>
        <taxon>Parameciidae</taxon>
        <taxon>Paramecium</taxon>
    </lineage>
</organism>
<dbReference type="InterPro" id="IPR013201">
    <property type="entry name" value="Prot_inhib_I29"/>
</dbReference>
<dbReference type="SMART" id="SM00848">
    <property type="entry name" value="Inhibitor_I29"/>
    <property type="match status" value="1"/>
</dbReference>
<gene>
    <name evidence="5" type="ORF">PSON_ATCC_30995.1.T2050028</name>
</gene>
<dbReference type="EMBL" id="CAJJDN010000205">
    <property type="protein sequence ID" value="CAD8129058.1"/>
    <property type="molecule type" value="Genomic_DNA"/>
</dbReference>
<evidence type="ECO:0000259" key="4">
    <source>
        <dbReference type="SMART" id="SM00848"/>
    </source>
</evidence>
<reference evidence="5" key="1">
    <citation type="submission" date="2021-01" db="EMBL/GenBank/DDBJ databases">
        <authorList>
            <consortium name="Genoscope - CEA"/>
            <person name="William W."/>
        </authorList>
    </citation>
    <scope>NUCLEOTIDE SEQUENCE</scope>
</reference>
<dbReference type="InterPro" id="IPR013128">
    <property type="entry name" value="Peptidase_C1A"/>
</dbReference>
<name>A0A8S1RLI5_9CILI</name>
<evidence type="ECO:0000313" key="6">
    <source>
        <dbReference type="Proteomes" id="UP000692954"/>
    </source>
</evidence>
<dbReference type="InterPro" id="IPR039417">
    <property type="entry name" value="Peptidase_C1A_papain-like"/>
</dbReference>
<dbReference type="GO" id="GO:0006508">
    <property type="term" value="P:proteolysis"/>
    <property type="evidence" value="ECO:0007669"/>
    <property type="project" value="InterPro"/>
</dbReference>
<proteinExistence type="predicted"/>
<dbReference type="CDD" id="cd02248">
    <property type="entry name" value="Peptidase_C1A"/>
    <property type="match status" value="1"/>
</dbReference>
<evidence type="ECO:0000313" key="5">
    <source>
        <dbReference type="EMBL" id="CAD8129058.1"/>
    </source>
</evidence>
<dbReference type="Pfam" id="PF08246">
    <property type="entry name" value="Inhibitor_I29"/>
    <property type="match status" value="1"/>
</dbReference>
<feature type="signal peptide" evidence="2">
    <location>
        <begin position="1"/>
        <end position="20"/>
    </location>
</feature>
<dbReference type="SMART" id="SM00645">
    <property type="entry name" value="Pept_C1"/>
    <property type="match status" value="1"/>
</dbReference>
<dbReference type="Pfam" id="PF00112">
    <property type="entry name" value="Peptidase_C1"/>
    <property type="match status" value="1"/>
</dbReference>
<keyword evidence="6" id="KW-1185">Reference proteome</keyword>
<dbReference type="OrthoDB" id="387093at2759"/>
<accession>A0A8S1RLI5</accession>